<sequence>MQCALVKRNGSSQCRIVACSVEKTWKKLEKPEVRYQHQGHSRDLPSKLLELSDRDFNRWLNFDIRRCRRLVWV</sequence>
<accession>M7ARF5</accession>
<evidence type="ECO:0000313" key="2">
    <source>
        <dbReference type="Proteomes" id="UP000031443"/>
    </source>
</evidence>
<protein>
    <submittedName>
        <fullName evidence="1">Uncharacterized protein</fullName>
    </submittedName>
</protein>
<reference evidence="2" key="1">
    <citation type="journal article" date="2013" name="Nat. Genet.">
        <title>The draft genomes of soft-shell turtle and green sea turtle yield insights into the development and evolution of the turtle-specific body plan.</title>
        <authorList>
            <person name="Wang Z."/>
            <person name="Pascual-Anaya J."/>
            <person name="Zadissa A."/>
            <person name="Li W."/>
            <person name="Niimura Y."/>
            <person name="Huang Z."/>
            <person name="Li C."/>
            <person name="White S."/>
            <person name="Xiong Z."/>
            <person name="Fang D."/>
            <person name="Wang B."/>
            <person name="Ming Y."/>
            <person name="Chen Y."/>
            <person name="Zheng Y."/>
            <person name="Kuraku S."/>
            <person name="Pignatelli M."/>
            <person name="Herrero J."/>
            <person name="Beal K."/>
            <person name="Nozawa M."/>
            <person name="Li Q."/>
            <person name="Wang J."/>
            <person name="Zhang H."/>
            <person name="Yu L."/>
            <person name="Shigenobu S."/>
            <person name="Wang J."/>
            <person name="Liu J."/>
            <person name="Flicek P."/>
            <person name="Searle S."/>
            <person name="Wang J."/>
            <person name="Kuratani S."/>
            <person name="Yin Y."/>
            <person name="Aken B."/>
            <person name="Zhang G."/>
            <person name="Irie N."/>
        </authorList>
    </citation>
    <scope>NUCLEOTIDE SEQUENCE [LARGE SCALE GENOMIC DNA]</scope>
</reference>
<evidence type="ECO:0000313" key="1">
    <source>
        <dbReference type="EMBL" id="EMP27219.1"/>
    </source>
</evidence>
<keyword evidence="2" id="KW-1185">Reference proteome</keyword>
<proteinExistence type="predicted"/>
<gene>
    <name evidence="1" type="ORF">UY3_15694</name>
</gene>
<dbReference type="EMBL" id="KB572666">
    <property type="protein sequence ID" value="EMP27219.1"/>
    <property type="molecule type" value="Genomic_DNA"/>
</dbReference>
<name>M7ARF5_CHEMY</name>
<organism evidence="1 2">
    <name type="scientific">Chelonia mydas</name>
    <name type="common">Green sea-turtle</name>
    <name type="synonym">Chelonia agassizi</name>
    <dbReference type="NCBI Taxonomy" id="8469"/>
    <lineage>
        <taxon>Eukaryota</taxon>
        <taxon>Metazoa</taxon>
        <taxon>Chordata</taxon>
        <taxon>Craniata</taxon>
        <taxon>Vertebrata</taxon>
        <taxon>Euteleostomi</taxon>
        <taxon>Archelosauria</taxon>
        <taxon>Testudinata</taxon>
        <taxon>Testudines</taxon>
        <taxon>Cryptodira</taxon>
        <taxon>Durocryptodira</taxon>
        <taxon>Americhelydia</taxon>
        <taxon>Chelonioidea</taxon>
        <taxon>Cheloniidae</taxon>
        <taxon>Chelonia</taxon>
    </lineage>
</organism>
<dbReference type="AlphaFoldDB" id="M7ARF5"/>
<dbReference type="Proteomes" id="UP000031443">
    <property type="component" value="Unassembled WGS sequence"/>
</dbReference>